<dbReference type="Pfam" id="PF12833">
    <property type="entry name" value="HTH_18"/>
    <property type="match status" value="1"/>
</dbReference>
<dbReference type="PROSITE" id="PS01124">
    <property type="entry name" value="HTH_ARAC_FAMILY_2"/>
    <property type="match status" value="1"/>
</dbReference>
<feature type="domain" description="HTH araC/xylS-type" evidence="4">
    <location>
        <begin position="215"/>
        <end position="313"/>
    </location>
</feature>
<dbReference type="InterPro" id="IPR018060">
    <property type="entry name" value="HTH_AraC"/>
</dbReference>
<sequence>MPTIKPHKVVILAFDGMIAVDLTTAYELFQSVELESDRPGYENYVCALTPVVKTQGFDLKVKWGVDQLKDAQTLIIPGLVDPSEKIPDALCAVIHNAFLSGMRIVSICTGAFVLAASGVLEEMEVTTHWKAVSLFSSLYPNITLLPNVLYTDNGQILTSAGASAGIDLCLHIIRRDYGAAIAANSARQAVVPLERAGGQAQYIRHKTPSLSISLAPLLQWIEERLDQTITLKNMADFASISVRTLNRRFQEQLQMSPLQWIIQARLKRAQCLLETTDQSIECVAENVGFGSSTSLREHFSKTFGNSPKGYRQLFRRK</sequence>
<keyword evidence="1" id="KW-0805">Transcription regulation</keyword>
<dbReference type="SMART" id="SM00342">
    <property type="entry name" value="HTH_ARAC"/>
    <property type="match status" value="1"/>
</dbReference>
<dbReference type="PANTHER" id="PTHR43130">
    <property type="entry name" value="ARAC-FAMILY TRANSCRIPTIONAL REGULATOR"/>
    <property type="match status" value="1"/>
</dbReference>
<comment type="caution">
    <text evidence="5">The sequence shown here is derived from an EMBL/GenBank/DDBJ whole genome shotgun (WGS) entry which is preliminary data.</text>
</comment>
<keyword evidence="3" id="KW-0804">Transcription</keyword>
<keyword evidence="6" id="KW-1185">Reference proteome</keyword>
<dbReference type="EMBL" id="JAPUBN010000017">
    <property type="protein sequence ID" value="MCZ2722312.1"/>
    <property type="molecule type" value="Genomic_DNA"/>
</dbReference>
<evidence type="ECO:0000313" key="5">
    <source>
        <dbReference type="EMBL" id="MCZ2722312.1"/>
    </source>
</evidence>
<gene>
    <name evidence="5" type="ORF">O1D97_11900</name>
</gene>
<dbReference type="Proteomes" id="UP001149719">
    <property type="component" value="Unassembled WGS sequence"/>
</dbReference>
<evidence type="ECO:0000313" key="6">
    <source>
        <dbReference type="Proteomes" id="UP001149719"/>
    </source>
</evidence>
<dbReference type="CDD" id="cd03137">
    <property type="entry name" value="GATase1_AraC_1"/>
    <property type="match status" value="1"/>
</dbReference>
<protein>
    <submittedName>
        <fullName evidence="5">Helix-turn-helix domain-containing protein</fullName>
    </submittedName>
</protein>
<evidence type="ECO:0000256" key="2">
    <source>
        <dbReference type="ARBA" id="ARBA00023125"/>
    </source>
</evidence>
<dbReference type="Gene3D" id="1.10.10.60">
    <property type="entry name" value="Homeodomain-like"/>
    <property type="match status" value="1"/>
</dbReference>
<dbReference type="PROSITE" id="PS00041">
    <property type="entry name" value="HTH_ARAC_FAMILY_1"/>
    <property type="match status" value="1"/>
</dbReference>
<name>A0ABT4JW59_9GAMM</name>
<dbReference type="SUPFAM" id="SSF46689">
    <property type="entry name" value="Homeodomain-like"/>
    <property type="match status" value="2"/>
</dbReference>
<dbReference type="Gene3D" id="3.40.50.880">
    <property type="match status" value="1"/>
</dbReference>
<evidence type="ECO:0000256" key="3">
    <source>
        <dbReference type="ARBA" id="ARBA00023163"/>
    </source>
</evidence>
<dbReference type="InterPro" id="IPR018062">
    <property type="entry name" value="HTH_AraC-typ_CS"/>
</dbReference>
<dbReference type="SUPFAM" id="SSF52317">
    <property type="entry name" value="Class I glutamine amidotransferase-like"/>
    <property type="match status" value="1"/>
</dbReference>
<organism evidence="5 6">
    <name type="scientific">Marinomonas phaeophyticola</name>
    <dbReference type="NCBI Taxonomy" id="3004091"/>
    <lineage>
        <taxon>Bacteria</taxon>
        <taxon>Pseudomonadati</taxon>
        <taxon>Pseudomonadota</taxon>
        <taxon>Gammaproteobacteria</taxon>
        <taxon>Oceanospirillales</taxon>
        <taxon>Oceanospirillaceae</taxon>
        <taxon>Marinomonas</taxon>
    </lineage>
</organism>
<reference evidence="5" key="1">
    <citation type="submission" date="2022-12" db="EMBL/GenBank/DDBJ databases">
        <title>Marinomonas 15G1-11 sp. nov, isolated from marine algae.</title>
        <authorList>
            <person name="Butt M."/>
            <person name="Choi D.G."/>
            <person name="Kim J.M."/>
            <person name="Lee J.K."/>
            <person name="Baek J.H."/>
            <person name="Jeon C.O."/>
        </authorList>
    </citation>
    <scope>NUCLEOTIDE SEQUENCE</scope>
    <source>
        <strain evidence="5">15G1-11</strain>
    </source>
</reference>
<evidence type="ECO:0000259" key="4">
    <source>
        <dbReference type="PROSITE" id="PS01124"/>
    </source>
</evidence>
<dbReference type="RefSeq" id="WP_269125854.1">
    <property type="nucleotide sequence ID" value="NZ_JAPUBN010000017.1"/>
</dbReference>
<dbReference type="Pfam" id="PF01965">
    <property type="entry name" value="DJ-1_PfpI"/>
    <property type="match status" value="1"/>
</dbReference>
<dbReference type="InterPro" id="IPR009057">
    <property type="entry name" value="Homeodomain-like_sf"/>
</dbReference>
<dbReference type="InterPro" id="IPR002818">
    <property type="entry name" value="DJ-1/PfpI"/>
</dbReference>
<dbReference type="InterPro" id="IPR029062">
    <property type="entry name" value="Class_I_gatase-like"/>
</dbReference>
<dbReference type="PANTHER" id="PTHR43130:SF3">
    <property type="entry name" value="HTH-TYPE TRANSCRIPTIONAL REGULATOR RV1931C"/>
    <property type="match status" value="1"/>
</dbReference>
<proteinExistence type="predicted"/>
<dbReference type="InterPro" id="IPR052158">
    <property type="entry name" value="INH-QAR"/>
</dbReference>
<keyword evidence="2" id="KW-0238">DNA-binding</keyword>
<evidence type="ECO:0000256" key="1">
    <source>
        <dbReference type="ARBA" id="ARBA00023015"/>
    </source>
</evidence>
<accession>A0ABT4JW59</accession>